<dbReference type="EMBL" id="AM114193">
    <property type="protein sequence ID" value="CAJ37899.1"/>
    <property type="molecule type" value="Genomic_DNA"/>
</dbReference>
<evidence type="ECO:0000256" key="1">
    <source>
        <dbReference type="SAM" id="MobiDB-lite"/>
    </source>
</evidence>
<dbReference type="InterPro" id="IPR002711">
    <property type="entry name" value="HNH"/>
</dbReference>
<feature type="domain" description="HNH" evidence="3">
    <location>
        <begin position="29"/>
        <end position="75"/>
    </location>
</feature>
<organism evidence="4 5">
    <name type="scientific">Methanocella arvoryzae (strain DSM 22066 / NBRC 105507 / MRE50)</name>
    <dbReference type="NCBI Taxonomy" id="351160"/>
    <lineage>
        <taxon>Archaea</taxon>
        <taxon>Methanobacteriati</taxon>
        <taxon>Methanobacteriota</taxon>
        <taxon>Stenosarchaea group</taxon>
        <taxon>Methanomicrobia</taxon>
        <taxon>Methanocellales</taxon>
        <taxon>Methanocellaceae</taxon>
        <taxon>Methanocella</taxon>
    </lineage>
</organism>
<keyword evidence="2" id="KW-0812">Transmembrane</keyword>
<dbReference type="Gene3D" id="1.10.30.50">
    <property type="match status" value="1"/>
</dbReference>
<accession>Q0W144</accession>
<name>Q0W144_METAR</name>
<reference evidence="4 5" key="1">
    <citation type="journal article" date="2006" name="Science">
        <title>Genome of rice cluster I archaea -- the key methane producers in the rice rhizosphere.</title>
        <authorList>
            <person name="Erkel C."/>
            <person name="Kube M."/>
            <person name="Reinhardt R."/>
            <person name="Liesack W."/>
        </authorList>
    </citation>
    <scope>NUCLEOTIDE SEQUENCE [LARGE SCALE GENOMIC DNA]</scope>
    <source>
        <strain evidence="5">DSM 22066 / NBRC 105507 / MRE50</strain>
    </source>
</reference>
<dbReference type="GeneID" id="31818963"/>
<keyword evidence="2" id="KW-1133">Transmembrane helix</keyword>
<dbReference type="AlphaFoldDB" id="Q0W144"/>
<dbReference type="KEGG" id="rci:RRC135"/>
<sequence>MDDDFSYGTRSALTQSMVRKIKEAVGHKCEKCGSICDIEVLEVHHIEPVRDADGRYDYNSPSNLIVLCANCHKLAGSNKIPKIQLSDITYKRPEYLKGLLEKILADRRIVTSDTKTSMSSYGYPRVTSSPSSSSVSSRKSSSGSYSHSSGYGGMGFAGTALGGIVIIGLLLGIFYLAFGGLVSNWITPMVINFINPNSTALSLTNIVLWIIITFIKGSILIVCSLFIGYILIFILKKLLQTRAEEINDGIISNQLDGSVKTLTNVEKFIYFFRSWNVDNLKKASLLIAVLCCIGFIFLLPDNTLNSISIVVTNGLSTFIFNSIMAVINFIVTVVVFVLTIVIIAGVALFMFALAKERSQY</sequence>
<dbReference type="InterPro" id="IPR003615">
    <property type="entry name" value="HNH_nuc"/>
</dbReference>
<dbReference type="GO" id="GO:0003676">
    <property type="term" value="F:nucleic acid binding"/>
    <property type="evidence" value="ECO:0007669"/>
    <property type="project" value="InterPro"/>
</dbReference>
<dbReference type="PATRIC" id="fig|351160.9.peg.384"/>
<protein>
    <recommendedName>
        <fullName evidence="3">HNH domain-containing protein</fullName>
    </recommendedName>
</protein>
<dbReference type="RefSeq" id="WP_012034694.1">
    <property type="nucleotide sequence ID" value="NC_009464.1"/>
</dbReference>
<dbReference type="GO" id="GO:0004519">
    <property type="term" value="F:endonuclease activity"/>
    <property type="evidence" value="ECO:0007669"/>
    <property type="project" value="InterPro"/>
</dbReference>
<feature type="transmembrane region" description="Helical" evidence="2">
    <location>
        <begin position="160"/>
        <end position="186"/>
    </location>
</feature>
<feature type="transmembrane region" description="Helical" evidence="2">
    <location>
        <begin position="283"/>
        <end position="299"/>
    </location>
</feature>
<gene>
    <name evidence="4" type="ORF">RRC135</name>
</gene>
<evidence type="ECO:0000313" key="4">
    <source>
        <dbReference type="EMBL" id="CAJ37899.1"/>
    </source>
</evidence>
<evidence type="ECO:0000256" key="2">
    <source>
        <dbReference type="SAM" id="Phobius"/>
    </source>
</evidence>
<evidence type="ECO:0000259" key="3">
    <source>
        <dbReference type="Pfam" id="PF01844"/>
    </source>
</evidence>
<dbReference type="eggNOG" id="arCOG03898">
    <property type="taxonomic scope" value="Archaea"/>
</dbReference>
<dbReference type="Pfam" id="PF01844">
    <property type="entry name" value="HNH"/>
    <property type="match status" value="1"/>
</dbReference>
<keyword evidence="2" id="KW-0472">Membrane</keyword>
<dbReference type="CDD" id="cd00085">
    <property type="entry name" value="HNHc"/>
    <property type="match status" value="1"/>
</dbReference>
<proteinExistence type="predicted"/>
<dbReference type="GO" id="GO:0008270">
    <property type="term" value="F:zinc ion binding"/>
    <property type="evidence" value="ECO:0007669"/>
    <property type="project" value="InterPro"/>
</dbReference>
<dbReference type="Proteomes" id="UP000000663">
    <property type="component" value="Chromosome"/>
</dbReference>
<dbReference type="OrthoDB" id="11472at2157"/>
<evidence type="ECO:0000313" key="5">
    <source>
        <dbReference type="Proteomes" id="UP000000663"/>
    </source>
</evidence>
<feature type="transmembrane region" description="Helical" evidence="2">
    <location>
        <begin position="319"/>
        <end position="352"/>
    </location>
</feature>
<feature type="compositionally biased region" description="Low complexity" evidence="1">
    <location>
        <begin position="128"/>
        <end position="147"/>
    </location>
</feature>
<feature type="transmembrane region" description="Helical" evidence="2">
    <location>
        <begin position="206"/>
        <end position="235"/>
    </location>
</feature>
<feature type="region of interest" description="Disordered" evidence="1">
    <location>
        <begin position="116"/>
        <end position="147"/>
    </location>
</feature>
<keyword evidence="5" id="KW-1185">Reference proteome</keyword>